<proteinExistence type="predicted"/>
<dbReference type="OrthoDB" id="978808at2"/>
<sequence length="242" mass="28095">MNSKRRKFTFGIYIFLGLVVEEIIFWLFPYTGLGGLICFPTAIFFSLVFGFVIYKLTKTSIKKWMLVSLAVTFLLIQFYLQLRIHPQDFGGSVFEKISIYGEAYRDYGTIQYEMFTELNNAEKVAFYHKFRVMLPTSLTTLGIDTDGNSLEYNPRLYLIENKGNQRFYDTTKLQIVELDTATIIIENPNSMLAKSYRASRNFMDNDGAGYGDETYSLNVQKDYLELDTGIEKVFYFLLNLTK</sequence>
<evidence type="ECO:0000313" key="3">
    <source>
        <dbReference type="Proteomes" id="UP000256708"/>
    </source>
</evidence>
<feature type="transmembrane region" description="Helical" evidence="1">
    <location>
        <begin position="64"/>
        <end position="82"/>
    </location>
</feature>
<keyword evidence="1" id="KW-0812">Transmembrane</keyword>
<keyword evidence="3" id="KW-1185">Reference proteome</keyword>
<evidence type="ECO:0000313" key="2">
    <source>
        <dbReference type="EMBL" id="RDV11859.1"/>
    </source>
</evidence>
<keyword evidence="1" id="KW-0472">Membrane</keyword>
<gene>
    <name evidence="2" type="ORF">DXT99_23425</name>
</gene>
<keyword evidence="1" id="KW-1133">Transmembrane helix</keyword>
<feature type="transmembrane region" description="Helical" evidence="1">
    <location>
        <begin position="34"/>
        <end position="57"/>
    </location>
</feature>
<reference evidence="3" key="1">
    <citation type="submission" date="2018-08" db="EMBL/GenBank/DDBJ databases">
        <authorList>
            <person name="Liu Z.-W."/>
            <person name="Du Z.-J."/>
        </authorList>
    </citation>
    <scope>NUCLEOTIDE SEQUENCE [LARGE SCALE GENOMIC DNA]</scope>
    <source>
        <strain evidence="3">H4X</strain>
    </source>
</reference>
<evidence type="ECO:0000256" key="1">
    <source>
        <dbReference type="SAM" id="Phobius"/>
    </source>
</evidence>
<name>A0A3D8L309_9BACT</name>
<protein>
    <submittedName>
        <fullName evidence="2">Uncharacterized protein</fullName>
    </submittedName>
</protein>
<organism evidence="2 3">
    <name type="scientific">Pontibacter diazotrophicus</name>
    <dbReference type="NCBI Taxonomy" id="1400979"/>
    <lineage>
        <taxon>Bacteria</taxon>
        <taxon>Pseudomonadati</taxon>
        <taxon>Bacteroidota</taxon>
        <taxon>Cytophagia</taxon>
        <taxon>Cytophagales</taxon>
        <taxon>Hymenobacteraceae</taxon>
        <taxon>Pontibacter</taxon>
    </lineage>
</organism>
<feature type="transmembrane region" description="Helical" evidence="1">
    <location>
        <begin position="12"/>
        <end position="28"/>
    </location>
</feature>
<dbReference type="RefSeq" id="WP_115568025.1">
    <property type="nucleotide sequence ID" value="NZ_QRGR01000037.1"/>
</dbReference>
<dbReference type="EMBL" id="QRGR01000037">
    <property type="protein sequence ID" value="RDV11859.1"/>
    <property type="molecule type" value="Genomic_DNA"/>
</dbReference>
<comment type="caution">
    <text evidence="2">The sequence shown here is derived from an EMBL/GenBank/DDBJ whole genome shotgun (WGS) entry which is preliminary data.</text>
</comment>
<dbReference type="Proteomes" id="UP000256708">
    <property type="component" value="Unassembled WGS sequence"/>
</dbReference>
<dbReference type="AlphaFoldDB" id="A0A3D8L309"/>
<accession>A0A3D8L309</accession>